<gene>
    <name evidence="2" type="ORF">FOMPIDRAFT_1014927</name>
</gene>
<organism evidence="2 3">
    <name type="scientific">Fomitopsis schrenkii</name>
    <name type="common">Brown rot fungus</name>
    <dbReference type="NCBI Taxonomy" id="2126942"/>
    <lineage>
        <taxon>Eukaryota</taxon>
        <taxon>Fungi</taxon>
        <taxon>Dikarya</taxon>
        <taxon>Basidiomycota</taxon>
        <taxon>Agaricomycotina</taxon>
        <taxon>Agaricomycetes</taxon>
        <taxon>Polyporales</taxon>
        <taxon>Fomitopsis</taxon>
    </lineage>
</organism>
<dbReference type="EMBL" id="KE504132">
    <property type="protein sequence ID" value="EPT02948.1"/>
    <property type="molecule type" value="Genomic_DNA"/>
</dbReference>
<accession>S8EEH1</accession>
<feature type="compositionally biased region" description="Basic and acidic residues" evidence="1">
    <location>
        <begin position="160"/>
        <end position="173"/>
    </location>
</feature>
<protein>
    <submittedName>
        <fullName evidence="2">Uncharacterized protein</fullName>
    </submittedName>
</protein>
<dbReference type="HOGENOM" id="CLU_1547595_0_0_1"/>
<proteinExistence type="predicted"/>
<name>S8EEH1_FOMSC</name>
<dbReference type="AlphaFoldDB" id="S8EEH1"/>
<keyword evidence="3" id="KW-1185">Reference proteome</keyword>
<evidence type="ECO:0000256" key="1">
    <source>
        <dbReference type="SAM" id="MobiDB-lite"/>
    </source>
</evidence>
<feature type="region of interest" description="Disordered" evidence="1">
    <location>
        <begin position="129"/>
        <end position="173"/>
    </location>
</feature>
<reference evidence="2 3" key="1">
    <citation type="journal article" date="2012" name="Science">
        <title>The Paleozoic origin of enzymatic lignin decomposition reconstructed from 31 fungal genomes.</title>
        <authorList>
            <person name="Floudas D."/>
            <person name="Binder M."/>
            <person name="Riley R."/>
            <person name="Barry K."/>
            <person name="Blanchette R.A."/>
            <person name="Henrissat B."/>
            <person name="Martinez A.T."/>
            <person name="Otillar R."/>
            <person name="Spatafora J.W."/>
            <person name="Yadav J.S."/>
            <person name="Aerts A."/>
            <person name="Benoit I."/>
            <person name="Boyd A."/>
            <person name="Carlson A."/>
            <person name="Copeland A."/>
            <person name="Coutinho P.M."/>
            <person name="de Vries R.P."/>
            <person name="Ferreira P."/>
            <person name="Findley K."/>
            <person name="Foster B."/>
            <person name="Gaskell J."/>
            <person name="Glotzer D."/>
            <person name="Gorecki P."/>
            <person name="Heitman J."/>
            <person name="Hesse C."/>
            <person name="Hori C."/>
            <person name="Igarashi K."/>
            <person name="Jurgens J.A."/>
            <person name="Kallen N."/>
            <person name="Kersten P."/>
            <person name="Kohler A."/>
            <person name="Kuees U."/>
            <person name="Kumar T.K.A."/>
            <person name="Kuo A."/>
            <person name="LaButti K."/>
            <person name="Larrondo L.F."/>
            <person name="Lindquist E."/>
            <person name="Ling A."/>
            <person name="Lombard V."/>
            <person name="Lucas S."/>
            <person name="Lundell T."/>
            <person name="Martin R."/>
            <person name="McLaughlin D.J."/>
            <person name="Morgenstern I."/>
            <person name="Morin E."/>
            <person name="Murat C."/>
            <person name="Nagy L.G."/>
            <person name="Nolan M."/>
            <person name="Ohm R.A."/>
            <person name="Patyshakuliyeva A."/>
            <person name="Rokas A."/>
            <person name="Ruiz-Duenas F.J."/>
            <person name="Sabat G."/>
            <person name="Salamov A."/>
            <person name="Samejima M."/>
            <person name="Schmutz J."/>
            <person name="Slot J.C."/>
            <person name="St John F."/>
            <person name="Stenlid J."/>
            <person name="Sun H."/>
            <person name="Sun S."/>
            <person name="Syed K."/>
            <person name="Tsang A."/>
            <person name="Wiebenga A."/>
            <person name="Young D."/>
            <person name="Pisabarro A."/>
            <person name="Eastwood D.C."/>
            <person name="Martin F."/>
            <person name="Cullen D."/>
            <person name="Grigoriev I.V."/>
            <person name="Hibbett D.S."/>
        </authorList>
    </citation>
    <scope>NUCLEOTIDE SEQUENCE</scope>
    <source>
        <strain evidence="3">FP-58527</strain>
    </source>
</reference>
<evidence type="ECO:0000313" key="3">
    <source>
        <dbReference type="Proteomes" id="UP000015241"/>
    </source>
</evidence>
<dbReference type="InParanoid" id="S8EEH1"/>
<sequence length="173" mass="19364">MSMSSCGCLRPRDSLACGLNLWCASGLFAPRGTHTCYPTMPLRNVYIGFEGGRPPLLTRVSSQRKSAHRVITLIFVYPSPNNYLLNLYQYGFDRRPLGHAAASAFGKTMTSASIEGTKTQDGHVMVDWQRQKQTKQPALKKKSSHEKLIIQSFDPNDPEASTKLEKDWLNKTT</sequence>
<evidence type="ECO:0000313" key="2">
    <source>
        <dbReference type="EMBL" id="EPT02948.1"/>
    </source>
</evidence>
<dbReference type="Proteomes" id="UP000015241">
    <property type="component" value="Unassembled WGS sequence"/>
</dbReference>